<gene>
    <name evidence="2" type="ORF">M23134_01479</name>
</gene>
<dbReference type="AlphaFoldDB" id="A1ZJW6"/>
<evidence type="ECO:0000313" key="2">
    <source>
        <dbReference type="EMBL" id="EAY29419.1"/>
    </source>
</evidence>
<feature type="domain" description="TraD/TraG TraM recognition site" evidence="1">
    <location>
        <begin position="35"/>
        <end position="115"/>
    </location>
</feature>
<reference evidence="2 3" key="1">
    <citation type="submission" date="2007-01" db="EMBL/GenBank/DDBJ databases">
        <authorList>
            <person name="Haygood M."/>
            <person name="Podell S."/>
            <person name="Anderson C."/>
            <person name="Hopkinson B."/>
            <person name="Roe K."/>
            <person name="Barbeau K."/>
            <person name="Gaasterland T."/>
            <person name="Ferriera S."/>
            <person name="Johnson J."/>
            <person name="Kravitz S."/>
            <person name="Beeson K."/>
            <person name="Sutton G."/>
            <person name="Rogers Y.-H."/>
            <person name="Friedman R."/>
            <person name="Frazier M."/>
            <person name="Venter J.C."/>
        </authorList>
    </citation>
    <scope>NUCLEOTIDE SEQUENCE [LARGE SCALE GENOMIC DNA]</scope>
    <source>
        <strain evidence="2 3">ATCC 23134</strain>
    </source>
</reference>
<accession>A1ZJW6</accession>
<dbReference type="InterPro" id="IPR032689">
    <property type="entry name" value="TraG-D_C"/>
</dbReference>
<dbReference type="RefSeq" id="WP_002696465.1">
    <property type="nucleotide sequence ID" value="NZ_AAWS01000011.1"/>
</dbReference>
<evidence type="ECO:0000259" key="1">
    <source>
        <dbReference type="Pfam" id="PF12696"/>
    </source>
</evidence>
<dbReference type="Pfam" id="PF12696">
    <property type="entry name" value="TraG-D_C"/>
    <property type="match status" value="1"/>
</dbReference>
<name>A1ZJW6_MICM2</name>
<sequence length="163" mass="18516">MGTETSQLFGRLIISLLQSIALRRVYQSKAKRKPTFLFIDECQNYLSATSIERILAESRKYGLHLILANQNLAQITSKKLKETILSNTSVKFVGANSPTTLQHMAKELGIKTKEFDNLKKHGFFLRAGGAAPRMFKPPAFLLRQKKKYHLKAADKKDLKKHLT</sequence>
<dbReference type="eggNOG" id="COG0433">
    <property type="taxonomic scope" value="Bacteria"/>
</dbReference>
<dbReference type="PANTHER" id="PTHR30121:SF11">
    <property type="entry name" value="AAA+ ATPASE DOMAIN-CONTAINING PROTEIN"/>
    <property type="match status" value="1"/>
</dbReference>
<comment type="caution">
    <text evidence="2">The sequence shown here is derived from an EMBL/GenBank/DDBJ whole genome shotgun (WGS) entry which is preliminary data.</text>
</comment>
<evidence type="ECO:0000313" key="3">
    <source>
        <dbReference type="Proteomes" id="UP000004095"/>
    </source>
</evidence>
<dbReference type="OrthoDB" id="9806951at2"/>
<dbReference type="SUPFAM" id="SSF52540">
    <property type="entry name" value="P-loop containing nucleoside triphosphate hydrolases"/>
    <property type="match status" value="1"/>
</dbReference>
<organism evidence="2 3">
    <name type="scientific">Microscilla marina ATCC 23134</name>
    <dbReference type="NCBI Taxonomy" id="313606"/>
    <lineage>
        <taxon>Bacteria</taxon>
        <taxon>Pseudomonadati</taxon>
        <taxon>Bacteroidota</taxon>
        <taxon>Cytophagia</taxon>
        <taxon>Cytophagales</taxon>
        <taxon>Microscillaceae</taxon>
        <taxon>Microscilla</taxon>
    </lineage>
</organism>
<dbReference type="InterPro" id="IPR051162">
    <property type="entry name" value="T4SS_component"/>
</dbReference>
<dbReference type="EMBL" id="AAWS01000011">
    <property type="protein sequence ID" value="EAY29419.1"/>
    <property type="molecule type" value="Genomic_DNA"/>
</dbReference>
<dbReference type="InterPro" id="IPR027417">
    <property type="entry name" value="P-loop_NTPase"/>
</dbReference>
<dbReference type="Proteomes" id="UP000004095">
    <property type="component" value="Unassembled WGS sequence"/>
</dbReference>
<dbReference type="Gene3D" id="3.40.50.300">
    <property type="entry name" value="P-loop containing nucleotide triphosphate hydrolases"/>
    <property type="match status" value="1"/>
</dbReference>
<dbReference type="CDD" id="cd01127">
    <property type="entry name" value="TrwB_TraG_TraD_VirD4"/>
    <property type="match status" value="1"/>
</dbReference>
<dbReference type="PANTHER" id="PTHR30121">
    <property type="entry name" value="UNCHARACTERIZED PROTEIN YJGR-RELATED"/>
    <property type="match status" value="1"/>
</dbReference>
<protein>
    <recommendedName>
        <fullName evidence="1">TraD/TraG TraM recognition site domain-containing protein</fullName>
    </recommendedName>
</protein>
<keyword evidence="3" id="KW-1185">Reference proteome</keyword>
<proteinExistence type="predicted"/>